<evidence type="ECO:0000313" key="12">
    <source>
        <dbReference type="EMBL" id="ANC66120.1"/>
    </source>
</evidence>
<dbReference type="EMBL" id="KU551326">
    <property type="protein sequence ID" value="ANC66664.1"/>
    <property type="molecule type" value="Genomic_DNA"/>
</dbReference>
<evidence type="ECO:0000256" key="5">
    <source>
        <dbReference type="ARBA" id="ARBA00022691"/>
    </source>
</evidence>
<reference evidence="13" key="1">
    <citation type="journal article" date="2016" name="Front. Microbiol.">
        <title>ICEApl1, an Integrative Conjugative Element Related to ICEHin1056, Identified in the Pig Pathogen Actinobacillus pleuropneumoniae.</title>
        <authorList>
            <person name="Bosse J.T."/>
            <person name="Li Y."/>
            <person name="Fernandez Crespo R."/>
            <person name="Chaudhuri R.R."/>
            <person name="Rogers J."/>
            <person name="Holden M.T."/>
            <person name="Maskell D.J."/>
            <person name="Tucker A.W."/>
            <person name="Wren B.W."/>
            <person name="Rycroft A.N."/>
            <person name="Langford P.R."/>
            <person name="Consortium T.B."/>
        </authorList>
    </citation>
    <scope>NUCLEOTIDE SEQUENCE</scope>
    <source>
        <strain evidence="10">MIDG2652</strain>
        <strain evidence="11">MIDG2663</strain>
        <strain evidence="12">MIDG3201</strain>
        <strain evidence="13">MIDG3221</strain>
        <strain evidence="14">MIDG3232</strain>
        <strain evidence="15">MIDG3346</strain>
        <strain evidence="16">MIDG3349</strain>
        <strain evidence="17">MIDG3357</strain>
        <strain evidence="18">MIDG3370</strain>
        <strain evidence="19">MIDG3371</strain>
        <strain evidence="20">MIDG3372</strain>
        <strain evidence="21">MIDG3381</strain>
        <strain evidence="22">MIDG3388</strain>
        <strain evidence="23">MIDG3389</strain>
        <strain evidence="24">MIDG3409</strain>
        <strain evidence="25">MIDG3469</strain>
    </source>
</reference>
<dbReference type="EMBL" id="KU551335">
    <property type="protein sequence ID" value="ANC67276.1"/>
    <property type="molecule type" value="Genomic_DNA"/>
</dbReference>
<dbReference type="EMBL" id="KU551318">
    <property type="protein sequence ID" value="ANC66188.1"/>
    <property type="molecule type" value="Genomic_DNA"/>
</dbReference>
<accession>A0A1B0WQP6</accession>
<evidence type="ECO:0000256" key="2">
    <source>
        <dbReference type="ARBA" id="ARBA00011900"/>
    </source>
</evidence>
<name>A0A1B0WQP6_ACTPL</name>
<dbReference type="GO" id="GO:0032259">
    <property type="term" value="P:methylation"/>
    <property type="evidence" value="ECO:0007669"/>
    <property type="project" value="UniProtKB-KW"/>
</dbReference>
<dbReference type="GO" id="GO:0009307">
    <property type="term" value="P:DNA restriction-modification system"/>
    <property type="evidence" value="ECO:0007669"/>
    <property type="project" value="UniProtKB-KW"/>
</dbReference>
<dbReference type="GO" id="GO:0003677">
    <property type="term" value="F:DNA binding"/>
    <property type="evidence" value="ECO:0007669"/>
    <property type="project" value="InterPro"/>
</dbReference>
<evidence type="ECO:0000256" key="8">
    <source>
        <dbReference type="SAM" id="Phobius"/>
    </source>
</evidence>
<evidence type="ECO:0000313" key="20">
    <source>
        <dbReference type="EMBL" id="ANC66936.1"/>
    </source>
</evidence>
<dbReference type="GO" id="GO:0008170">
    <property type="term" value="F:N-methyltransferase activity"/>
    <property type="evidence" value="ECO:0007669"/>
    <property type="project" value="InterPro"/>
</dbReference>
<evidence type="ECO:0000313" key="10">
    <source>
        <dbReference type="EMBL" id="ANC65712.1"/>
    </source>
</evidence>
<evidence type="ECO:0000313" key="19">
    <source>
        <dbReference type="EMBL" id="ANC66868.1"/>
    </source>
</evidence>
<evidence type="ECO:0000313" key="14">
    <source>
        <dbReference type="EMBL" id="ANC66324.1"/>
    </source>
</evidence>
<protein>
    <recommendedName>
        <fullName evidence="2">site-specific DNA-methyltransferase (adenine-specific)</fullName>
        <ecNumber evidence="2">2.1.1.72</ecNumber>
    </recommendedName>
</protein>
<evidence type="ECO:0000313" key="25">
    <source>
        <dbReference type="EMBL" id="ANC67615.1"/>
    </source>
</evidence>
<evidence type="ECO:0000313" key="21">
    <source>
        <dbReference type="EMBL" id="ANC67072.1"/>
    </source>
</evidence>
<dbReference type="EMBL" id="KU551324">
    <property type="protein sequence ID" value="ANC66528.1"/>
    <property type="molecule type" value="Genomic_DNA"/>
</dbReference>
<dbReference type="EMBL" id="KU551321">
    <property type="protein sequence ID" value="ANC66324.1"/>
    <property type="molecule type" value="Genomic_DNA"/>
</dbReference>
<dbReference type="EC" id="2.1.1.72" evidence="2"/>
<evidence type="ECO:0000256" key="6">
    <source>
        <dbReference type="ARBA" id="ARBA00022747"/>
    </source>
</evidence>
<dbReference type="PRINTS" id="PR00507">
    <property type="entry name" value="N12N6MTFRASE"/>
</dbReference>
<keyword evidence="6" id="KW-0680">Restriction system</keyword>
<dbReference type="EMBL" id="KU551311">
    <property type="protein sequence ID" value="ANC65712.1"/>
    <property type="molecule type" value="Genomic_DNA"/>
</dbReference>
<evidence type="ECO:0000313" key="17">
    <source>
        <dbReference type="EMBL" id="ANC66664.1"/>
    </source>
</evidence>
<dbReference type="InterPro" id="IPR003356">
    <property type="entry name" value="DNA_methylase_A-5"/>
</dbReference>
<dbReference type="EMBL" id="KU551328">
    <property type="protein sequence ID" value="ANC66800.1"/>
    <property type="molecule type" value="Genomic_DNA"/>
</dbReference>
<evidence type="ECO:0000256" key="1">
    <source>
        <dbReference type="ARBA" id="ARBA00006594"/>
    </source>
</evidence>
<dbReference type="InterPro" id="IPR051537">
    <property type="entry name" value="DNA_Adenine_Mtase"/>
</dbReference>
<gene>
    <name evidence="13" type="ORF">ICEApl1.61</name>
</gene>
<dbReference type="EMBL" id="KU551325">
    <property type="protein sequence ID" value="ANC66596.1"/>
    <property type="molecule type" value="Genomic_DNA"/>
</dbReference>
<dbReference type="EMBL" id="KU551317">
    <property type="protein sequence ID" value="ANC66120.1"/>
    <property type="molecule type" value="Genomic_DNA"/>
</dbReference>
<evidence type="ECO:0000313" key="22">
    <source>
        <dbReference type="EMBL" id="ANC67208.1"/>
    </source>
</evidence>
<dbReference type="EMBL" id="KU551314">
    <property type="protein sequence ID" value="ANC65916.1"/>
    <property type="molecule type" value="Genomic_DNA"/>
</dbReference>
<evidence type="ECO:0000313" key="24">
    <source>
        <dbReference type="EMBL" id="ANC67480.1"/>
    </source>
</evidence>
<feature type="domain" description="DNA methylase adenine-specific" evidence="9">
    <location>
        <begin position="100"/>
        <end position="218"/>
    </location>
</feature>
<feature type="transmembrane region" description="Helical" evidence="8">
    <location>
        <begin position="23"/>
        <end position="42"/>
    </location>
</feature>
<evidence type="ECO:0000259" key="9">
    <source>
        <dbReference type="Pfam" id="PF02384"/>
    </source>
</evidence>
<evidence type="ECO:0000313" key="16">
    <source>
        <dbReference type="EMBL" id="ANC66596.1"/>
    </source>
</evidence>
<dbReference type="Gene3D" id="3.40.50.150">
    <property type="entry name" value="Vaccinia Virus protein VP39"/>
    <property type="match status" value="1"/>
</dbReference>
<sequence>MDFEKKFTALFKSIAPQYRRSEVFYDFITIFALEFYLILYGAQADESLRQRYQSAAGHYNEDEIQALSRLFNIIVEALEHKTYDFLGSVFMALDLGDEYKAQYFTPSHIAHLMAAVTLSDCHSLIKKRGFLTLQEPTCGSGVMIIEAYNYLREKDFNPQQQMWAQARDLDFTAALMCYIQMTLLHIPGEVIIGNTLKDEVNYHLYTPAHIMGNWNKKLESADSYTEAEYQVIEPEPVEEPPLDIDWENEPMFY</sequence>
<comment type="similarity">
    <text evidence="1">Belongs to the N(4)/N(6)-methyltransferase family.</text>
</comment>
<evidence type="ECO:0000313" key="13">
    <source>
        <dbReference type="EMBL" id="ANC66188.1"/>
    </source>
</evidence>
<dbReference type="EMBL" id="KU551332">
    <property type="protein sequence ID" value="ANC67072.1"/>
    <property type="molecule type" value="Genomic_DNA"/>
</dbReference>
<evidence type="ECO:0000256" key="7">
    <source>
        <dbReference type="ARBA" id="ARBA00047942"/>
    </source>
</evidence>
<evidence type="ECO:0000256" key="4">
    <source>
        <dbReference type="ARBA" id="ARBA00022679"/>
    </source>
</evidence>
<evidence type="ECO:0000313" key="18">
    <source>
        <dbReference type="EMBL" id="ANC66800.1"/>
    </source>
</evidence>
<dbReference type="AlphaFoldDB" id="A0A1B0WQP6"/>
<keyword evidence="8" id="KW-1133">Transmembrane helix</keyword>
<proteinExistence type="inferred from homology"/>
<dbReference type="EMBL" id="KU551338">
    <property type="protein sequence ID" value="ANC67480.1"/>
    <property type="molecule type" value="Genomic_DNA"/>
</dbReference>
<organism evidence="13">
    <name type="scientific">Actinobacillus pleuropneumoniae</name>
    <name type="common">Haemophilus pleuropneumoniae</name>
    <dbReference type="NCBI Taxonomy" id="715"/>
    <lineage>
        <taxon>Bacteria</taxon>
        <taxon>Pseudomonadati</taxon>
        <taxon>Pseudomonadota</taxon>
        <taxon>Gammaproteobacteria</taxon>
        <taxon>Pasteurellales</taxon>
        <taxon>Pasteurellaceae</taxon>
        <taxon>Actinobacillus</taxon>
    </lineage>
</organism>
<keyword evidence="8" id="KW-0472">Membrane</keyword>
<keyword evidence="8" id="KW-0812">Transmembrane</keyword>
<evidence type="ECO:0000313" key="11">
    <source>
        <dbReference type="EMBL" id="ANC65916.1"/>
    </source>
</evidence>
<evidence type="ECO:0000313" key="15">
    <source>
        <dbReference type="EMBL" id="ANC66528.1"/>
    </source>
</evidence>
<keyword evidence="5" id="KW-0949">S-adenosyl-L-methionine</keyword>
<dbReference type="PANTHER" id="PTHR42933">
    <property type="entry name" value="SLR6095 PROTEIN"/>
    <property type="match status" value="1"/>
</dbReference>
<dbReference type="Pfam" id="PF02384">
    <property type="entry name" value="N6_Mtase"/>
    <property type="match status" value="1"/>
</dbReference>
<dbReference type="EMBL" id="KU551330">
    <property type="protein sequence ID" value="ANC66936.1"/>
    <property type="molecule type" value="Genomic_DNA"/>
</dbReference>
<keyword evidence="4" id="KW-0808">Transferase</keyword>
<dbReference type="PANTHER" id="PTHR42933:SF3">
    <property type="entry name" value="TYPE I RESTRICTION ENZYME MJAVIII METHYLASE SUBUNIT"/>
    <property type="match status" value="1"/>
</dbReference>
<comment type="catalytic activity">
    <reaction evidence="7">
        <text>a 2'-deoxyadenosine in DNA + S-adenosyl-L-methionine = an N(6)-methyl-2'-deoxyadenosine in DNA + S-adenosyl-L-homocysteine + H(+)</text>
        <dbReference type="Rhea" id="RHEA:15197"/>
        <dbReference type="Rhea" id="RHEA-COMP:12418"/>
        <dbReference type="Rhea" id="RHEA-COMP:12419"/>
        <dbReference type="ChEBI" id="CHEBI:15378"/>
        <dbReference type="ChEBI" id="CHEBI:57856"/>
        <dbReference type="ChEBI" id="CHEBI:59789"/>
        <dbReference type="ChEBI" id="CHEBI:90615"/>
        <dbReference type="ChEBI" id="CHEBI:90616"/>
        <dbReference type="EC" id="2.1.1.72"/>
    </reaction>
</comment>
<dbReference type="SUPFAM" id="SSF53335">
    <property type="entry name" value="S-adenosyl-L-methionine-dependent methyltransferases"/>
    <property type="match status" value="1"/>
</dbReference>
<dbReference type="EMBL" id="KU551334">
    <property type="protein sequence ID" value="ANC67208.1"/>
    <property type="molecule type" value="Genomic_DNA"/>
</dbReference>
<dbReference type="EMBL" id="KU551329">
    <property type="protein sequence ID" value="ANC66868.1"/>
    <property type="molecule type" value="Genomic_DNA"/>
</dbReference>
<evidence type="ECO:0000256" key="3">
    <source>
        <dbReference type="ARBA" id="ARBA00022603"/>
    </source>
</evidence>
<evidence type="ECO:0000313" key="23">
    <source>
        <dbReference type="EMBL" id="ANC67276.1"/>
    </source>
</evidence>
<dbReference type="GO" id="GO:0009007">
    <property type="term" value="F:site-specific DNA-methyltransferase (adenine-specific) activity"/>
    <property type="evidence" value="ECO:0007669"/>
    <property type="project" value="UniProtKB-EC"/>
</dbReference>
<keyword evidence="3 13" id="KW-0489">Methyltransferase</keyword>
<dbReference type="InterPro" id="IPR029063">
    <property type="entry name" value="SAM-dependent_MTases_sf"/>
</dbReference>
<dbReference type="EMBL" id="KU551340">
    <property type="protein sequence ID" value="ANC67615.1"/>
    <property type="molecule type" value="Genomic_DNA"/>
</dbReference>